<proteinExistence type="predicted"/>
<reference evidence="3" key="1">
    <citation type="journal article" date="2020" name="New Phytol.">
        <title>Comparative genomics reveals dynamic genome evolution in host specialist ectomycorrhizal fungi.</title>
        <authorList>
            <person name="Lofgren L.A."/>
            <person name="Nguyen N.H."/>
            <person name="Vilgalys R."/>
            <person name="Ruytinx J."/>
            <person name="Liao H.L."/>
            <person name="Branco S."/>
            <person name="Kuo A."/>
            <person name="LaButti K."/>
            <person name="Lipzen A."/>
            <person name="Andreopoulos W."/>
            <person name="Pangilinan J."/>
            <person name="Riley R."/>
            <person name="Hundley H."/>
            <person name="Na H."/>
            <person name="Barry K."/>
            <person name="Grigoriev I.V."/>
            <person name="Stajich J.E."/>
            <person name="Kennedy P.G."/>
        </authorList>
    </citation>
    <scope>NUCLEOTIDE SEQUENCE</scope>
    <source>
        <strain evidence="3">FC423</strain>
    </source>
</reference>
<dbReference type="InterPro" id="IPR000719">
    <property type="entry name" value="Prot_kinase_dom"/>
</dbReference>
<dbReference type="Gene3D" id="1.10.510.10">
    <property type="entry name" value="Transferase(Phosphotransferase) domain 1"/>
    <property type="match status" value="2"/>
</dbReference>
<feature type="domain" description="Protein kinase" evidence="2">
    <location>
        <begin position="32"/>
        <end position="310"/>
    </location>
</feature>
<keyword evidence="3" id="KW-0808">Transferase</keyword>
<comment type="caution">
    <text evidence="3">The sequence shown here is derived from an EMBL/GenBank/DDBJ whole genome shotgun (WGS) entry which is preliminary data.</text>
</comment>
<protein>
    <submittedName>
        <fullName evidence="3">Kinase-like domain-containing protein</fullName>
    </submittedName>
</protein>
<dbReference type="InterPro" id="IPR051681">
    <property type="entry name" value="Ser/Thr_Kinases-Pseudokinases"/>
</dbReference>
<dbReference type="GO" id="GO:0004674">
    <property type="term" value="F:protein serine/threonine kinase activity"/>
    <property type="evidence" value="ECO:0007669"/>
    <property type="project" value="TreeGrafter"/>
</dbReference>
<evidence type="ECO:0000313" key="3">
    <source>
        <dbReference type="EMBL" id="KAG2106615.1"/>
    </source>
</evidence>
<accession>A0A9P7JSL8</accession>
<dbReference type="EMBL" id="JABBWM010000035">
    <property type="protein sequence ID" value="KAG2106615.1"/>
    <property type="molecule type" value="Genomic_DNA"/>
</dbReference>
<sequence length="625" mass="70484">MHTGFSARNDEPDHPSLPTETTLKDISNAITMDQQHPVAYGRLGEIWKCTLHIDQISVKVAVKAIPLFTLYSEGSKIKLTQRIKRELRIRTALNHANIVPIYGYTYSFSSLPAIVTPFAENGSLLNYLEREGAVLSLVRRFQLLRDIIAGLQYLHANGFIHGDFNGSDVLIRGDGTACIVGFGFSLMYSEVASASEASWFSTLKGNIRWMAPELLVRRDHGSSARPSEQSDIYSFGGIMLLVSTNKVPYYYHSTEVTIVRCLARSETSSRARYPELPEKYWALMERCWSTNPRDRPSTEEVDIMIRNEFDSLSRSEMNPVAYGDNLPPHAALRDLSKYISKAEGHPVARGGFADIWKCTYVDRILAQVAVKVLQTCADDQFGPAKTKKTKRIMHELKISASLNHANIVPIYGYTYGFGPFPAIVSRWAEWGNLSDYLKREGAALTLLRKFRILRDIIAGLQYLHAKSVIHGDLTGPNVLIYADGTACVADFGLSLMYSEVISASQASWTSTFSGNVRWMAPELLEEREDGTPVRPSKQSDVFSFGGIMLQVFTNKIPYHYLRHNHMIVLHIAKSETPSRTHYPELPEKYWPFIEQCWSTDPRDRPSTEEADVTIRNEFDSLSRTS</sequence>
<dbReference type="InterPro" id="IPR011009">
    <property type="entry name" value="Kinase-like_dom_sf"/>
</dbReference>
<evidence type="ECO:0000313" key="4">
    <source>
        <dbReference type="Proteomes" id="UP000823399"/>
    </source>
</evidence>
<dbReference type="PROSITE" id="PS50011">
    <property type="entry name" value="PROTEIN_KINASE_DOM"/>
    <property type="match status" value="2"/>
</dbReference>
<dbReference type="Pfam" id="PF07714">
    <property type="entry name" value="PK_Tyr_Ser-Thr"/>
    <property type="match status" value="2"/>
</dbReference>
<dbReference type="Proteomes" id="UP000823399">
    <property type="component" value="Unassembled WGS sequence"/>
</dbReference>
<feature type="region of interest" description="Disordered" evidence="1">
    <location>
        <begin position="1"/>
        <end position="20"/>
    </location>
</feature>
<evidence type="ECO:0000256" key="1">
    <source>
        <dbReference type="SAM" id="MobiDB-lite"/>
    </source>
</evidence>
<gene>
    <name evidence="3" type="ORF">F5147DRAFT_637559</name>
</gene>
<keyword evidence="4" id="KW-1185">Reference proteome</keyword>
<keyword evidence="3" id="KW-0418">Kinase</keyword>
<dbReference type="InterPro" id="IPR001245">
    <property type="entry name" value="Ser-Thr/Tyr_kinase_cat_dom"/>
</dbReference>
<dbReference type="PANTHER" id="PTHR44329">
    <property type="entry name" value="SERINE/THREONINE-PROTEIN KINASE TNNI3K-RELATED"/>
    <property type="match status" value="1"/>
</dbReference>
<evidence type="ECO:0000259" key="2">
    <source>
        <dbReference type="PROSITE" id="PS50011"/>
    </source>
</evidence>
<dbReference type="OrthoDB" id="4062651at2759"/>
<name>A0A9P7JSL8_9AGAM</name>
<feature type="region of interest" description="Disordered" evidence="1">
    <location>
        <begin position="601"/>
        <end position="625"/>
    </location>
</feature>
<dbReference type="AlphaFoldDB" id="A0A9P7JSL8"/>
<dbReference type="RefSeq" id="XP_041291653.1">
    <property type="nucleotide sequence ID" value="XM_041432948.1"/>
</dbReference>
<dbReference type="GO" id="GO:0005524">
    <property type="term" value="F:ATP binding"/>
    <property type="evidence" value="ECO:0007669"/>
    <property type="project" value="InterPro"/>
</dbReference>
<organism evidence="3 4">
    <name type="scientific">Suillus discolor</name>
    <dbReference type="NCBI Taxonomy" id="1912936"/>
    <lineage>
        <taxon>Eukaryota</taxon>
        <taxon>Fungi</taxon>
        <taxon>Dikarya</taxon>
        <taxon>Basidiomycota</taxon>
        <taxon>Agaricomycotina</taxon>
        <taxon>Agaricomycetes</taxon>
        <taxon>Agaricomycetidae</taxon>
        <taxon>Boletales</taxon>
        <taxon>Suillineae</taxon>
        <taxon>Suillaceae</taxon>
        <taxon>Suillus</taxon>
    </lineage>
</organism>
<dbReference type="GeneID" id="64695207"/>
<dbReference type="SUPFAM" id="SSF56112">
    <property type="entry name" value="Protein kinase-like (PK-like)"/>
    <property type="match status" value="2"/>
</dbReference>
<feature type="domain" description="Protein kinase" evidence="2">
    <location>
        <begin position="341"/>
        <end position="619"/>
    </location>
</feature>